<evidence type="ECO:0000313" key="2">
    <source>
        <dbReference type="Proteomes" id="UP001055159"/>
    </source>
</evidence>
<gene>
    <name evidence="1" type="ORF">MJO55_21180</name>
</gene>
<dbReference type="EMBL" id="CP092427">
    <property type="protein sequence ID" value="ULP35743.1"/>
    <property type="molecule type" value="Genomic_DNA"/>
</dbReference>
<protein>
    <recommendedName>
        <fullName evidence="3">DUF559 domain-containing protein</fullName>
    </recommendedName>
</protein>
<accession>A0ABY3UFA9</accession>
<proteinExistence type="predicted"/>
<dbReference type="RefSeq" id="WP_043411800.1">
    <property type="nucleotide sequence ID" value="NZ_CP092427.2"/>
</dbReference>
<evidence type="ECO:0000313" key="1">
    <source>
        <dbReference type="EMBL" id="ULP35743.1"/>
    </source>
</evidence>
<keyword evidence="2" id="KW-1185">Reference proteome</keyword>
<sequence length="290" mass="32360">MRALAWPFLGTEALAAGRVKKHQLRARYRSLFPNVYVPLDVTPTLMQRATAAWLWSGRDGVVAGAAAAALHGARWIPGDVPVELVWRNARPPAGIVTRRDRLDDDEVVRIGGLAVTSLTRTAFDVGRLTRGDDGVSRLDALGNARPFEPRAVLALADRHPGTPGVPRLRDALRRHDPGAESPRETWLRLLLVRAGYPSPRTQIPVRDDVGRPRYYLDMGWEDVGVAVEYDGDHHRERAVFADDILRAEFIAERGWDRVRVVAGQREAEILDRVARAWTRSAGVRSDRRVS</sequence>
<dbReference type="Proteomes" id="UP001055159">
    <property type="component" value="Chromosome"/>
</dbReference>
<name>A0ABY3UFA9_9MYCO</name>
<evidence type="ECO:0008006" key="3">
    <source>
        <dbReference type="Google" id="ProtNLM"/>
    </source>
</evidence>
<reference evidence="1" key="1">
    <citation type="submission" date="2022-08" db="EMBL/GenBank/DDBJ databases">
        <title>Whole genome sequencing of non-tuberculosis mycobacteria type-strains.</title>
        <authorList>
            <person name="Igarashi Y."/>
            <person name="Osugi A."/>
            <person name="Mitarai S."/>
        </authorList>
    </citation>
    <scope>NUCLEOTIDE SEQUENCE</scope>
    <source>
        <strain evidence="1">JCM 16372</strain>
    </source>
</reference>
<organism evidence="1 2">
    <name type="scientific">Mycolicibacterium rufum</name>
    <dbReference type="NCBI Taxonomy" id="318424"/>
    <lineage>
        <taxon>Bacteria</taxon>
        <taxon>Bacillati</taxon>
        <taxon>Actinomycetota</taxon>
        <taxon>Actinomycetes</taxon>
        <taxon>Mycobacteriales</taxon>
        <taxon>Mycobacteriaceae</taxon>
        <taxon>Mycolicibacterium</taxon>
    </lineage>
</organism>